<dbReference type="InterPro" id="IPR018490">
    <property type="entry name" value="cNMP-bd_dom_sf"/>
</dbReference>
<dbReference type="PROSITE" id="PS51063">
    <property type="entry name" value="HTH_CRP_2"/>
    <property type="match status" value="1"/>
</dbReference>
<comment type="caution">
    <text evidence="6">The sequence shown here is derived from an EMBL/GenBank/DDBJ whole genome shotgun (WGS) entry which is preliminary data.</text>
</comment>
<evidence type="ECO:0000313" key="7">
    <source>
        <dbReference type="Proteomes" id="UP001196980"/>
    </source>
</evidence>
<gene>
    <name evidence="6" type="ORF">HWQ67_02625</name>
</gene>
<sequence>MKAYAEIKDGNINKCLTLLRKIRLFSSLTEDELLKVIDKINIRRFKKGQTVIEQDDANNFMYVVIEGSVKVIQFTEDGKEIVLAARQAGEYFGELSLLDGKTTSATVSATSDCVVAIISKETFTVLLYSSTKIIDNLLQTLCMRLRGTIETIQMLNHHNACQRLRLFFEQLSKTCGQKTDKGIIISNRLTQQEIADSIGLARQTVTELMNDWKRKEEIVILKGKSILLTHKFIEEFLYKG</sequence>
<accession>A0ABS6RV20</accession>
<reference evidence="6 7" key="1">
    <citation type="journal article" date="2020" name="J Geophys Res Biogeosci">
        <title>Magnetotaxis as an Adaptation to Enable Bacterial Shuttling of Microbial Sulfur and Sulfur Cycling Across Aquatic Oxic#Anoxic Interfaces.</title>
        <authorList>
            <person name="Li J."/>
            <person name="Liu P."/>
            <person name="Wang J."/>
            <person name="Roberts A.P."/>
            <person name="Pan Y."/>
        </authorList>
    </citation>
    <scope>NUCLEOTIDE SEQUENCE [LARGE SCALE GENOMIC DNA]</scope>
    <source>
        <strain evidence="6 7">MYR-1_YQ</strain>
    </source>
</reference>
<dbReference type="PROSITE" id="PS50042">
    <property type="entry name" value="CNMP_BINDING_3"/>
    <property type="match status" value="1"/>
</dbReference>
<dbReference type="SUPFAM" id="SSF46785">
    <property type="entry name" value="Winged helix' DNA-binding domain"/>
    <property type="match status" value="1"/>
</dbReference>
<evidence type="ECO:0000256" key="3">
    <source>
        <dbReference type="ARBA" id="ARBA00023163"/>
    </source>
</evidence>
<keyword evidence="7" id="KW-1185">Reference proteome</keyword>
<dbReference type="SMART" id="SM00100">
    <property type="entry name" value="cNMP"/>
    <property type="match status" value="1"/>
</dbReference>
<dbReference type="InterPro" id="IPR014710">
    <property type="entry name" value="RmlC-like_jellyroll"/>
</dbReference>
<evidence type="ECO:0000256" key="1">
    <source>
        <dbReference type="ARBA" id="ARBA00023015"/>
    </source>
</evidence>
<dbReference type="RefSeq" id="WP_218251093.1">
    <property type="nucleotide sequence ID" value="NZ_JABXWD010000025.1"/>
</dbReference>
<name>A0ABS6RV20_9BACT</name>
<keyword evidence="1" id="KW-0805">Transcription regulation</keyword>
<dbReference type="PRINTS" id="PR00103">
    <property type="entry name" value="CAMPKINASE"/>
</dbReference>
<dbReference type="CDD" id="cd00038">
    <property type="entry name" value="CAP_ED"/>
    <property type="match status" value="1"/>
</dbReference>
<dbReference type="Pfam" id="PF13545">
    <property type="entry name" value="HTH_Crp_2"/>
    <property type="match status" value="1"/>
</dbReference>
<evidence type="ECO:0000256" key="2">
    <source>
        <dbReference type="ARBA" id="ARBA00023125"/>
    </source>
</evidence>
<dbReference type="InterPro" id="IPR000595">
    <property type="entry name" value="cNMP-bd_dom"/>
</dbReference>
<dbReference type="Proteomes" id="UP001196980">
    <property type="component" value="Unassembled WGS sequence"/>
</dbReference>
<dbReference type="EMBL" id="JABXWD010000025">
    <property type="protein sequence ID" value="MBV6340472.1"/>
    <property type="molecule type" value="Genomic_DNA"/>
</dbReference>
<feature type="domain" description="Cyclic nucleotide-binding" evidence="4">
    <location>
        <begin position="24"/>
        <end position="144"/>
    </location>
</feature>
<proteinExistence type="predicted"/>
<evidence type="ECO:0000259" key="4">
    <source>
        <dbReference type="PROSITE" id="PS50042"/>
    </source>
</evidence>
<feature type="domain" description="HTH crp-type" evidence="5">
    <location>
        <begin position="158"/>
        <end position="231"/>
    </location>
</feature>
<dbReference type="InterPro" id="IPR050397">
    <property type="entry name" value="Env_Response_Regulators"/>
</dbReference>
<dbReference type="InterPro" id="IPR036390">
    <property type="entry name" value="WH_DNA-bd_sf"/>
</dbReference>
<dbReference type="PANTHER" id="PTHR24567:SF68">
    <property type="entry name" value="DNA-BINDING TRANSCRIPTIONAL DUAL REGULATOR CRP"/>
    <property type="match status" value="1"/>
</dbReference>
<dbReference type="SMART" id="SM00419">
    <property type="entry name" value="HTH_CRP"/>
    <property type="match status" value="1"/>
</dbReference>
<evidence type="ECO:0000259" key="5">
    <source>
        <dbReference type="PROSITE" id="PS51063"/>
    </source>
</evidence>
<organism evidence="6 7">
    <name type="scientific">Candidatus Magnetobacterium casense</name>
    <dbReference type="NCBI Taxonomy" id="1455061"/>
    <lineage>
        <taxon>Bacteria</taxon>
        <taxon>Pseudomonadati</taxon>
        <taxon>Nitrospirota</taxon>
        <taxon>Thermodesulfovibrionia</taxon>
        <taxon>Thermodesulfovibrionales</taxon>
        <taxon>Candidatus Magnetobacteriaceae</taxon>
        <taxon>Candidatus Magnetobacterium</taxon>
    </lineage>
</organism>
<protein>
    <submittedName>
        <fullName evidence="6">Crp/Fnr family transcriptional regulator</fullName>
    </submittedName>
</protein>
<keyword evidence="3" id="KW-0804">Transcription</keyword>
<dbReference type="Gene3D" id="2.60.120.10">
    <property type="entry name" value="Jelly Rolls"/>
    <property type="match status" value="1"/>
</dbReference>
<dbReference type="Pfam" id="PF00027">
    <property type="entry name" value="cNMP_binding"/>
    <property type="match status" value="1"/>
</dbReference>
<evidence type="ECO:0000313" key="6">
    <source>
        <dbReference type="EMBL" id="MBV6340472.1"/>
    </source>
</evidence>
<keyword evidence="2" id="KW-0238">DNA-binding</keyword>
<dbReference type="SUPFAM" id="SSF51206">
    <property type="entry name" value="cAMP-binding domain-like"/>
    <property type="match status" value="1"/>
</dbReference>
<dbReference type="InterPro" id="IPR036388">
    <property type="entry name" value="WH-like_DNA-bd_sf"/>
</dbReference>
<dbReference type="PANTHER" id="PTHR24567">
    <property type="entry name" value="CRP FAMILY TRANSCRIPTIONAL REGULATORY PROTEIN"/>
    <property type="match status" value="1"/>
</dbReference>
<dbReference type="InterPro" id="IPR012318">
    <property type="entry name" value="HTH_CRP"/>
</dbReference>
<dbReference type="Gene3D" id="1.10.10.10">
    <property type="entry name" value="Winged helix-like DNA-binding domain superfamily/Winged helix DNA-binding domain"/>
    <property type="match status" value="1"/>
</dbReference>